<dbReference type="GeneID" id="19146535"/>
<sequence length="118" mass="12941">MCCPCDTVGNAVEAVDASGRANMLDLDGLSVSHSEEDMLARVHAQLGESRIRTLAGLRRRTSEQAFAESTMQCRYFRRAEVDHSIMQGHQRKPVASSNPVSDGMCEKTTSTIRNDKGP</sequence>
<evidence type="ECO:0000256" key="1">
    <source>
        <dbReference type="SAM" id="MobiDB-lite"/>
    </source>
</evidence>
<evidence type="ECO:0000313" key="2">
    <source>
        <dbReference type="EMBL" id="EUC29739.1"/>
    </source>
</evidence>
<accession>W6Y3W7</accession>
<proteinExistence type="predicted"/>
<name>W6Y3W7_COCC2</name>
<reference evidence="2 3" key="1">
    <citation type="journal article" date="2013" name="PLoS Genet.">
        <title>Comparative genome structure, secondary metabolite, and effector coding capacity across Cochliobolus pathogens.</title>
        <authorList>
            <person name="Condon B.J."/>
            <person name="Leng Y."/>
            <person name="Wu D."/>
            <person name="Bushley K.E."/>
            <person name="Ohm R.A."/>
            <person name="Otillar R."/>
            <person name="Martin J."/>
            <person name="Schackwitz W."/>
            <person name="Grimwood J."/>
            <person name="MohdZainudin N."/>
            <person name="Xue C."/>
            <person name="Wang R."/>
            <person name="Manning V.A."/>
            <person name="Dhillon B."/>
            <person name="Tu Z.J."/>
            <person name="Steffenson B.J."/>
            <person name="Salamov A."/>
            <person name="Sun H."/>
            <person name="Lowry S."/>
            <person name="LaButti K."/>
            <person name="Han J."/>
            <person name="Copeland A."/>
            <person name="Lindquist E."/>
            <person name="Barry K."/>
            <person name="Schmutz J."/>
            <person name="Baker S.E."/>
            <person name="Ciuffetti L.M."/>
            <person name="Grigoriev I.V."/>
            <person name="Zhong S."/>
            <person name="Turgeon B.G."/>
        </authorList>
    </citation>
    <scope>NUCLEOTIDE SEQUENCE [LARGE SCALE GENOMIC DNA]</scope>
    <source>
        <strain evidence="2 3">26-R-13</strain>
    </source>
</reference>
<dbReference type="AlphaFoldDB" id="W6Y3W7"/>
<dbReference type="KEGG" id="bze:COCCADRAFT_29225"/>
<dbReference type="RefSeq" id="XP_007715941.1">
    <property type="nucleotide sequence ID" value="XM_007717751.1"/>
</dbReference>
<dbReference type="Proteomes" id="UP000053841">
    <property type="component" value="Unassembled WGS sequence"/>
</dbReference>
<keyword evidence="3" id="KW-1185">Reference proteome</keyword>
<evidence type="ECO:0000313" key="3">
    <source>
        <dbReference type="Proteomes" id="UP000053841"/>
    </source>
</evidence>
<feature type="region of interest" description="Disordered" evidence="1">
    <location>
        <begin position="84"/>
        <end position="118"/>
    </location>
</feature>
<protein>
    <submittedName>
        <fullName evidence="2">Uncharacterized protein</fullName>
    </submittedName>
</protein>
<dbReference type="HOGENOM" id="CLU_2072727_0_0_1"/>
<dbReference type="EMBL" id="KI964731">
    <property type="protein sequence ID" value="EUC29739.1"/>
    <property type="molecule type" value="Genomic_DNA"/>
</dbReference>
<gene>
    <name evidence="2" type="ORF">COCCADRAFT_29225</name>
</gene>
<organism evidence="2 3">
    <name type="scientific">Cochliobolus carbonum (strain 26-R-13)</name>
    <name type="common">Maize leaf spot fungus</name>
    <name type="synonym">Bipolaris zeicola</name>
    <dbReference type="NCBI Taxonomy" id="930089"/>
    <lineage>
        <taxon>Eukaryota</taxon>
        <taxon>Fungi</taxon>
        <taxon>Dikarya</taxon>
        <taxon>Ascomycota</taxon>
        <taxon>Pezizomycotina</taxon>
        <taxon>Dothideomycetes</taxon>
        <taxon>Pleosporomycetidae</taxon>
        <taxon>Pleosporales</taxon>
        <taxon>Pleosporineae</taxon>
        <taxon>Pleosporaceae</taxon>
        <taxon>Bipolaris</taxon>
    </lineage>
</organism>